<comment type="catalytic activity">
    <reaction evidence="7">
        <text>alpha-D-mannose 1-phosphate + GTP + H(+) = GDP-alpha-D-mannose + diphosphate</text>
        <dbReference type="Rhea" id="RHEA:15229"/>
        <dbReference type="ChEBI" id="CHEBI:15378"/>
        <dbReference type="ChEBI" id="CHEBI:33019"/>
        <dbReference type="ChEBI" id="CHEBI:37565"/>
        <dbReference type="ChEBI" id="CHEBI:57527"/>
        <dbReference type="ChEBI" id="CHEBI:58409"/>
        <dbReference type="EC" id="2.7.7.13"/>
    </reaction>
</comment>
<reference evidence="10" key="3">
    <citation type="submission" date="2020-02" db="EMBL/GenBank/DDBJ databases">
        <authorList>
            <person name="Sarangi A.N."/>
            <person name="Ghosh S."/>
            <person name="Mukherjee M."/>
            <person name="Tripathy S."/>
        </authorList>
    </citation>
    <scope>NUCLEOTIDE SEQUENCE</scope>
    <source>
        <strain evidence="10">BDU141951</strain>
    </source>
</reference>
<dbReference type="GO" id="GO:0009298">
    <property type="term" value="P:GDP-mannose biosynthetic process"/>
    <property type="evidence" value="ECO:0007669"/>
    <property type="project" value="TreeGrafter"/>
</dbReference>
<evidence type="ECO:0000256" key="4">
    <source>
        <dbReference type="ARBA" id="ARBA00022695"/>
    </source>
</evidence>
<dbReference type="FunFam" id="3.90.550.10:FF:000046">
    <property type="entry name" value="Mannose-1-phosphate guanylyltransferase (GDP)"/>
    <property type="match status" value="1"/>
</dbReference>
<proteinExistence type="inferred from homology"/>
<evidence type="ECO:0000256" key="2">
    <source>
        <dbReference type="ARBA" id="ARBA00012387"/>
    </source>
</evidence>
<keyword evidence="4 10" id="KW-0548">Nucleotidyltransferase</keyword>
<protein>
    <recommendedName>
        <fullName evidence="2">mannose-1-phosphate guanylyltransferase</fullName>
        <ecNumber evidence="2">2.7.7.13</ecNumber>
    </recommendedName>
</protein>
<dbReference type="PANTHER" id="PTHR46390:SF1">
    <property type="entry name" value="MANNOSE-1-PHOSPHATE GUANYLYLTRANSFERASE"/>
    <property type="match status" value="1"/>
</dbReference>
<dbReference type="AlphaFoldDB" id="A0A0C1Y5R8"/>
<reference evidence="10" key="2">
    <citation type="journal article" date="2015" name="Genome Announc.">
        <title>Draft Genome Sequence of Filamentous Marine Cyanobacterium Lyngbya confervoides Strain BDU141951.</title>
        <authorList>
            <person name="Chandrababunaidu M.M."/>
            <person name="Sen D."/>
            <person name="Tripathy S."/>
        </authorList>
    </citation>
    <scope>NUCLEOTIDE SEQUENCE</scope>
    <source>
        <strain evidence="10">BDU141951</strain>
    </source>
</reference>
<dbReference type="GO" id="GO:0004475">
    <property type="term" value="F:mannose-1-phosphate guanylyltransferase (GTP) activity"/>
    <property type="evidence" value="ECO:0007669"/>
    <property type="project" value="UniProtKB-EC"/>
</dbReference>
<keyword evidence="3" id="KW-0808">Transferase</keyword>
<comment type="similarity">
    <text evidence="1">Belongs to the mannose-6-phosphate isomerase type 2 family.</text>
</comment>
<dbReference type="CDD" id="cd02509">
    <property type="entry name" value="GDP-M1P_Guanylyltransferase"/>
    <property type="match status" value="1"/>
</dbReference>
<evidence type="ECO:0000259" key="9">
    <source>
        <dbReference type="Pfam" id="PF22640"/>
    </source>
</evidence>
<dbReference type="InterPro" id="IPR054566">
    <property type="entry name" value="ManC/GMP-like_b-helix"/>
</dbReference>
<evidence type="ECO:0000313" key="10">
    <source>
        <dbReference type="EMBL" id="NEV68823.1"/>
    </source>
</evidence>
<evidence type="ECO:0000256" key="1">
    <source>
        <dbReference type="ARBA" id="ARBA00006115"/>
    </source>
</evidence>
<comment type="caution">
    <text evidence="10">The sequence shown here is derived from an EMBL/GenBank/DDBJ whole genome shotgun (WGS) entry which is preliminary data.</text>
</comment>
<name>A0A0C1Y5R8_9CYAN</name>
<dbReference type="EC" id="2.7.7.13" evidence="2"/>
<evidence type="ECO:0000256" key="5">
    <source>
        <dbReference type="ARBA" id="ARBA00022741"/>
    </source>
</evidence>
<dbReference type="Pfam" id="PF22640">
    <property type="entry name" value="ManC_GMP_beta-helix"/>
    <property type="match status" value="1"/>
</dbReference>
<sequence>MPPTVIPVILAGGKGERFWPVSRRQHPKQFLCLDGSGFSLLQSTANRLLPMAESWDSLWVITAAHLADGIREQLPDLPEQNLLIEPEGKDTAPAVAWATLEVAKRHGDGAIAGFFPADHWIADEAGYRETLKAAAALATERGAIATLGITPTFPSTGYGYIEQGDPLGTYGDCAAYTVARFTEKPDESTAEDFIASGRFSWNSGMFIFPAGVMLQELDTHAPQIMEPLRAQGVDAYAKLDKLSIDYAVMEKTDKACVMPVNFGWDDLGDWNAVERLLKTPETPNVEMAQHLGLDTTDSIVYASDEDEVIVTIGLEDVVVVRDGKATLVVHKSRTQDIKKAVKALGADPKFQHLL</sequence>
<reference evidence="10" key="1">
    <citation type="submission" date="2014-11" db="EMBL/GenBank/DDBJ databases">
        <authorList>
            <person name="Malar M.C."/>
            <person name="Sen D."/>
            <person name="Tripathy S."/>
        </authorList>
    </citation>
    <scope>NUCLEOTIDE SEQUENCE</scope>
    <source>
        <strain evidence="10">BDU141951</strain>
    </source>
</reference>
<dbReference type="SUPFAM" id="SSF159283">
    <property type="entry name" value="Guanosine diphospho-D-mannose pyrophosphorylase/mannose-6-phosphate isomerase linker domain"/>
    <property type="match status" value="1"/>
</dbReference>
<dbReference type="Pfam" id="PF00483">
    <property type="entry name" value="NTP_transferase"/>
    <property type="match status" value="1"/>
</dbReference>
<dbReference type="PANTHER" id="PTHR46390">
    <property type="entry name" value="MANNOSE-1-PHOSPHATE GUANYLYLTRANSFERASE"/>
    <property type="match status" value="1"/>
</dbReference>
<feature type="domain" description="Nucleotidyl transferase" evidence="8">
    <location>
        <begin position="7"/>
        <end position="273"/>
    </location>
</feature>
<dbReference type="InterPro" id="IPR005835">
    <property type="entry name" value="NTP_transferase_dom"/>
</dbReference>
<accession>A0A0C1Y5R8</accession>
<dbReference type="InterPro" id="IPR051161">
    <property type="entry name" value="Mannose-6P_isomerase_type2"/>
</dbReference>
<dbReference type="EMBL" id="JTHE02000003">
    <property type="protein sequence ID" value="NEV68823.1"/>
    <property type="molecule type" value="Genomic_DNA"/>
</dbReference>
<evidence type="ECO:0000256" key="3">
    <source>
        <dbReference type="ARBA" id="ARBA00022679"/>
    </source>
</evidence>
<dbReference type="Gene3D" id="3.90.550.10">
    <property type="entry name" value="Spore Coat Polysaccharide Biosynthesis Protein SpsA, Chain A"/>
    <property type="match status" value="1"/>
</dbReference>
<keyword evidence="6" id="KW-0342">GTP-binding</keyword>
<dbReference type="SUPFAM" id="SSF53448">
    <property type="entry name" value="Nucleotide-diphospho-sugar transferases"/>
    <property type="match status" value="1"/>
</dbReference>
<dbReference type="GO" id="GO:0005525">
    <property type="term" value="F:GTP binding"/>
    <property type="evidence" value="ECO:0007669"/>
    <property type="project" value="UniProtKB-KW"/>
</dbReference>
<evidence type="ECO:0000256" key="7">
    <source>
        <dbReference type="ARBA" id="ARBA00047343"/>
    </source>
</evidence>
<feature type="domain" description="MannoseP isomerase/GMP-like beta-helix" evidence="9">
    <location>
        <begin position="289"/>
        <end position="344"/>
    </location>
</feature>
<evidence type="ECO:0000256" key="6">
    <source>
        <dbReference type="ARBA" id="ARBA00023134"/>
    </source>
</evidence>
<gene>
    <name evidence="10" type="ORF">QQ91_017115</name>
</gene>
<evidence type="ECO:0000259" key="8">
    <source>
        <dbReference type="Pfam" id="PF00483"/>
    </source>
</evidence>
<dbReference type="InterPro" id="IPR049577">
    <property type="entry name" value="GMPP_N"/>
</dbReference>
<organism evidence="10">
    <name type="scientific">Lyngbya confervoides BDU141951</name>
    <dbReference type="NCBI Taxonomy" id="1574623"/>
    <lineage>
        <taxon>Bacteria</taxon>
        <taxon>Bacillati</taxon>
        <taxon>Cyanobacteriota</taxon>
        <taxon>Cyanophyceae</taxon>
        <taxon>Oscillatoriophycideae</taxon>
        <taxon>Oscillatoriales</taxon>
        <taxon>Microcoleaceae</taxon>
        <taxon>Lyngbya</taxon>
    </lineage>
</organism>
<dbReference type="InterPro" id="IPR029044">
    <property type="entry name" value="Nucleotide-diphossugar_trans"/>
</dbReference>
<keyword evidence="5" id="KW-0547">Nucleotide-binding</keyword>